<evidence type="ECO:0000313" key="2">
    <source>
        <dbReference type="EMBL" id="OLO06068.1"/>
    </source>
</evidence>
<dbReference type="Proteomes" id="UP000186878">
    <property type="component" value="Unassembled WGS sequence"/>
</dbReference>
<dbReference type="InterPro" id="IPR050383">
    <property type="entry name" value="GlyoxalaseI/FosfomycinResist"/>
</dbReference>
<keyword evidence="3" id="KW-1185">Reference proteome</keyword>
<dbReference type="OrthoDB" id="9812656at2"/>
<organism evidence="2 3">
    <name type="scientific">Salinicola socius</name>
    <dbReference type="NCBI Taxonomy" id="404433"/>
    <lineage>
        <taxon>Bacteria</taxon>
        <taxon>Pseudomonadati</taxon>
        <taxon>Pseudomonadota</taxon>
        <taxon>Gammaproteobacteria</taxon>
        <taxon>Oceanospirillales</taxon>
        <taxon>Halomonadaceae</taxon>
        <taxon>Salinicola</taxon>
    </lineage>
</organism>
<name>A0A1Q8SX82_9GAMM</name>
<sequence length="144" mass="16088">MTSPRQAPPLGSVIESVLYTADMQRARDFFMRVLGLEPHLEDERFTAYPTGNTMLLVFQRGQTDETVFLPGDMGTIPPHDGEGRQHLALAIPTASLSAWEAHLADQGIEIEGRTRWPKGSVSLYFRDPDGHLLELVTPGLWPNY</sequence>
<dbReference type="InterPro" id="IPR037523">
    <property type="entry name" value="VOC_core"/>
</dbReference>
<dbReference type="InterPro" id="IPR004360">
    <property type="entry name" value="Glyas_Fos-R_dOase_dom"/>
</dbReference>
<feature type="domain" description="VOC" evidence="1">
    <location>
        <begin position="9"/>
        <end position="138"/>
    </location>
</feature>
<dbReference type="SUPFAM" id="SSF54593">
    <property type="entry name" value="Glyoxalase/Bleomycin resistance protein/Dihydroxybiphenyl dioxygenase"/>
    <property type="match status" value="1"/>
</dbReference>
<dbReference type="RefSeq" id="WP_075568238.1">
    <property type="nucleotide sequence ID" value="NZ_MSDO01000001.1"/>
</dbReference>
<dbReference type="STRING" id="404433.BTW07_00785"/>
<dbReference type="AlphaFoldDB" id="A0A1Q8SX82"/>
<comment type="caution">
    <text evidence="2">The sequence shown here is derived from an EMBL/GenBank/DDBJ whole genome shotgun (WGS) entry which is preliminary data.</text>
</comment>
<dbReference type="Gene3D" id="3.10.180.10">
    <property type="entry name" value="2,3-Dihydroxybiphenyl 1,2-Dioxygenase, domain 1"/>
    <property type="match status" value="1"/>
</dbReference>
<dbReference type="PROSITE" id="PS51819">
    <property type="entry name" value="VOC"/>
    <property type="match status" value="1"/>
</dbReference>
<evidence type="ECO:0000259" key="1">
    <source>
        <dbReference type="PROSITE" id="PS51819"/>
    </source>
</evidence>
<evidence type="ECO:0000313" key="3">
    <source>
        <dbReference type="Proteomes" id="UP000186878"/>
    </source>
</evidence>
<gene>
    <name evidence="2" type="ORF">BTW07_00785</name>
</gene>
<dbReference type="EMBL" id="MSDO01000001">
    <property type="protein sequence ID" value="OLO06068.1"/>
    <property type="molecule type" value="Genomic_DNA"/>
</dbReference>
<dbReference type="InterPro" id="IPR029068">
    <property type="entry name" value="Glyas_Bleomycin-R_OHBP_Dase"/>
</dbReference>
<dbReference type="Pfam" id="PF00903">
    <property type="entry name" value="Glyoxalase"/>
    <property type="match status" value="1"/>
</dbReference>
<dbReference type="PANTHER" id="PTHR21366:SF22">
    <property type="entry name" value="VOC DOMAIN-CONTAINING PROTEIN"/>
    <property type="match status" value="1"/>
</dbReference>
<protein>
    <submittedName>
        <fullName evidence="2">Glyoxalase</fullName>
    </submittedName>
</protein>
<proteinExistence type="predicted"/>
<reference evidence="2 3" key="1">
    <citation type="submission" date="2016-12" db="EMBL/GenBank/DDBJ databases">
        <title>Draft genome sequences of strains Salinicola socius SMB35, Salinicola sp. MH3R3-1 and Chromohalobacter sp. SMB17 from the Verkhnekamsk potash mining region of Russia.</title>
        <authorList>
            <person name="Mavrodi D.V."/>
            <person name="Olsson B.E."/>
            <person name="Korsakova E.S."/>
            <person name="Pyankova A."/>
            <person name="Mavrodi O.V."/>
            <person name="Plotnikova E.G."/>
        </authorList>
    </citation>
    <scope>NUCLEOTIDE SEQUENCE [LARGE SCALE GENOMIC DNA]</scope>
    <source>
        <strain evidence="2 3">SMB35</strain>
    </source>
</reference>
<accession>A0A1Q8SX82</accession>
<dbReference type="PANTHER" id="PTHR21366">
    <property type="entry name" value="GLYOXALASE FAMILY PROTEIN"/>
    <property type="match status" value="1"/>
</dbReference>